<dbReference type="OrthoDB" id="9803968at2"/>
<dbReference type="CDD" id="cd17631">
    <property type="entry name" value="FACL_FadD13-like"/>
    <property type="match status" value="1"/>
</dbReference>
<evidence type="ECO:0000259" key="4">
    <source>
        <dbReference type="Pfam" id="PF13193"/>
    </source>
</evidence>
<comment type="caution">
    <text evidence="5">The sequence shown here is derived from an EMBL/GenBank/DDBJ whole genome shotgun (WGS) entry which is preliminary data.</text>
</comment>
<dbReference type="InterPro" id="IPR045851">
    <property type="entry name" value="AMP-bd_C_sf"/>
</dbReference>
<evidence type="ECO:0000313" key="5">
    <source>
        <dbReference type="EMBL" id="TQO20053.1"/>
    </source>
</evidence>
<dbReference type="NCBIfam" id="NF004837">
    <property type="entry name" value="PRK06187.1"/>
    <property type="match status" value="1"/>
</dbReference>
<comment type="similarity">
    <text evidence="1">Belongs to the ATP-dependent AMP-binding enzyme family.</text>
</comment>
<dbReference type="FunFam" id="3.30.300.30:FF:000008">
    <property type="entry name" value="2,3-dihydroxybenzoate-AMP ligase"/>
    <property type="match status" value="1"/>
</dbReference>
<dbReference type="Pfam" id="PF13193">
    <property type="entry name" value="AMP-binding_C"/>
    <property type="match status" value="1"/>
</dbReference>
<dbReference type="InterPro" id="IPR020845">
    <property type="entry name" value="AMP-binding_CS"/>
</dbReference>
<dbReference type="Gene3D" id="3.30.300.30">
    <property type="match status" value="1"/>
</dbReference>
<dbReference type="InterPro" id="IPR025110">
    <property type="entry name" value="AMP-bd_C"/>
</dbReference>
<name>A0A8H2K587_9MICO</name>
<dbReference type="InterPro" id="IPR042099">
    <property type="entry name" value="ANL_N_sf"/>
</dbReference>
<dbReference type="AlphaFoldDB" id="A0A8H2K587"/>
<evidence type="ECO:0000256" key="1">
    <source>
        <dbReference type="ARBA" id="ARBA00006432"/>
    </source>
</evidence>
<dbReference type="Pfam" id="PF00501">
    <property type="entry name" value="AMP-binding"/>
    <property type="match status" value="1"/>
</dbReference>
<dbReference type="Proteomes" id="UP000316560">
    <property type="component" value="Unassembled WGS sequence"/>
</dbReference>
<evidence type="ECO:0000313" key="6">
    <source>
        <dbReference type="Proteomes" id="UP000316560"/>
    </source>
</evidence>
<dbReference type="GO" id="GO:0006631">
    <property type="term" value="P:fatty acid metabolic process"/>
    <property type="evidence" value="ECO:0007669"/>
    <property type="project" value="TreeGrafter"/>
</dbReference>
<dbReference type="RefSeq" id="WP_141990461.1">
    <property type="nucleotide sequence ID" value="NZ_VFRA01000001.1"/>
</dbReference>
<accession>A0A8H2K587</accession>
<keyword evidence="2" id="KW-0436">Ligase</keyword>
<dbReference type="SUPFAM" id="SSF56801">
    <property type="entry name" value="Acetyl-CoA synthetase-like"/>
    <property type="match status" value="1"/>
</dbReference>
<dbReference type="PROSITE" id="PS00455">
    <property type="entry name" value="AMP_BINDING"/>
    <property type="match status" value="1"/>
</dbReference>
<feature type="domain" description="AMP-dependent synthetase/ligase" evidence="3">
    <location>
        <begin position="11"/>
        <end position="366"/>
    </location>
</feature>
<dbReference type="Gene3D" id="3.40.50.12780">
    <property type="entry name" value="N-terminal domain of ligase-like"/>
    <property type="match status" value="1"/>
</dbReference>
<dbReference type="PANTHER" id="PTHR43201">
    <property type="entry name" value="ACYL-COA SYNTHETASE"/>
    <property type="match status" value="1"/>
</dbReference>
<proteinExistence type="inferred from homology"/>
<gene>
    <name evidence="5" type="ORF">FB472_1661</name>
</gene>
<sequence length="507" mass="55592">MLDEGIGSWTDRRARVDPQKIAIRFGEETYTYGQLHDRSIRLANVLKSLGIGRGDRVAYLGKNHPSLAEALFACGKLGAVFLPLNTRLAAPEYEYILNDAEPSVLIHESDFEEILREVASSVLPSTLISIGESEHSDYETRLKVASNDAPQVRVRLDDLCMIQYTSGTTGHPKGVMLTHGNITWNSINMMIDVDFSNDEVSLLPVPMFHTAGINNLFLTTILKGGTVVIMRSWNTEHAIDLIEKHRVTLLLGVPTIFQALAESARWTTADFSSLRSLPCGAAPLPLPLIERYAERGLKFLQGYGMTESSPNATFLREDKSVEKIGSAGTPCFFSDLRIVDTSGTDVAVGERGEILLQGPNVMSGYWRQAESTRNTLSDDGWLRTGDIAEQDEHGFVFIVDRIKDLIISGGENIYPAEIEGVLLRHPAIADSAVVGVFDARWGEAGHAFVVLHPGATVTSVELHEYARSNLAGYKVPRSFQTIGTLPRNATGKIMKVILRGLADVGDD</sequence>
<feature type="domain" description="AMP-binding enzyme C-terminal" evidence="4">
    <location>
        <begin position="417"/>
        <end position="492"/>
    </location>
</feature>
<evidence type="ECO:0000256" key="2">
    <source>
        <dbReference type="ARBA" id="ARBA00022598"/>
    </source>
</evidence>
<dbReference type="InterPro" id="IPR000873">
    <property type="entry name" value="AMP-dep_synth/lig_dom"/>
</dbReference>
<organism evidence="5 6">
    <name type="scientific">Rhodoglobus vestalii</name>
    <dbReference type="NCBI Taxonomy" id="193384"/>
    <lineage>
        <taxon>Bacteria</taxon>
        <taxon>Bacillati</taxon>
        <taxon>Actinomycetota</taxon>
        <taxon>Actinomycetes</taxon>
        <taxon>Micrococcales</taxon>
        <taxon>Microbacteriaceae</taxon>
        <taxon>Rhodoglobus</taxon>
    </lineage>
</organism>
<protein>
    <submittedName>
        <fullName evidence="5">Fatty-acyl-CoA synthase</fullName>
    </submittedName>
</protein>
<dbReference type="PANTHER" id="PTHR43201:SF5">
    <property type="entry name" value="MEDIUM-CHAIN ACYL-COA LIGASE ACSF2, MITOCHONDRIAL"/>
    <property type="match status" value="1"/>
</dbReference>
<dbReference type="GO" id="GO:0031956">
    <property type="term" value="F:medium-chain fatty acid-CoA ligase activity"/>
    <property type="evidence" value="ECO:0007669"/>
    <property type="project" value="TreeGrafter"/>
</dbReference>
<evidence type="ECO:0000259" key="3">
    <source>
        <dbReference type="Pfam" id="PF00501"/>
    </source>
</evidence>
<reference evidence="5 6" key="1">
    <citation type="submission" date="2019-06" db="EMBL/GenBank/DDBJ databases">
        <title>Sequencing the genomes of 1000 actinobacteria strains.</title>
        <authorList>
            <person name="Klenk H.-P."/>
        </authorList>
    </citation>
    <scope>NUCLEOTIDE SEQUENCE [LARGE SCALE GENOMIC DNA]</scope>
    <source>
        <strain evidence="5 6">DSM 21947</strain>
    </source>
</reference>
<dbReference type="EMBL" id="VFRA01000001">
    <property type="protein sequence ID" value="TQO20053.1"/>
    <property type="molecule type" value="Genomic_DNA"/>
</dbReference>
<keyword evidence="6" id="KW-1185">Reference proteome</keyword>